<comment type="function">
    <text evidence="7">Single strand-specific metallo-endoribonuclease involved in late-stage 70S ribosome quality control and in maturation of the 3' terminus of the 16S rRNA.</text>
</comment>
<dbReference type="InterPro" id="IPR023091">
    <property type="entry name" value="MetalPrtase_cat_dom_sf_prd"/>
</dbReference>
<dbReference type="Gene3D" id="3.40.390.30">
    <property type="entry name" value="Metalloproteases ('zincins'), catalytic domain"/>
    <property type="match status" value="1"/>
</dbReference>
<evidence type="ECO:0000256" key="7">
    <source>
        <dbReference type="HAMAP-Rule" id="MF_00009"/>
    </source>
</evidence>
<keyword evidence="7" id="KW-0690">Ribosome biogenesis</keyword>
<dbReference type="NCBIfam" id="TIGR00043">
    <property type="entry name" value="rRNA maturation RNase YbeY"/>
    <property type="match status" value="1"/>
</dbReference>
<dbReference type="InterPro" id="IPR002036">
    <property type="entry name" value="YbeY"/>
</dbReference>
<evidence type="ECO:0000256" key="3">
    <source>
        <dbReference type="ARBA" id="ARBA00022723"/>
    </source>
</evidence>
<dbReference type="EC" id="3.1.-.-" evidence="7"/>
<evidence type="ECO:0000256" key="2">
    <source>
        <dbReference type="ARBA" id="ARBA00022722"/>
    </source>
</evidence>
<evidence type="ECO:0000256" key="4">
    <source>
        <dbReference type="ARBA" id="ARBA00022759"/>
    </source>
</evidence>
<sequence length="195" mass="21087">MSFEIDISDSTSGQNVDLAKLEAALRHALAVEQVASAVLSVSVVTNDEIHRLNRQHLQHDYATDVISFQLDWTSPNHATPPVVTTGRSADASIEGEIVVSRHYAEEMAARCGWTLQDELTLYVIHGMLHICGYDDLSPSEKEIMRSRERCILNGLGLSPSYPGDNGGTGTDRGDEPPGATESRCAISESTSEGCS</sequence>
<dbReference type="EMBL" id="CP017641">
    <property type="protein sequence ID" value="APZ97005.1"/>
    <property type="molecule type" value="Genomic_DNA"/>
</dbReference>
<reference evidence="9 10" key="1">
    <citation type="journal article" date="2016" name="Front. Microbiol.">
        <title>Fuerstia marisgermanicae gen. nov., sp. nov., an Unusual Member of the Phylum Planctomycetes from the German Wadden Sea.</title>
        <authorList>
            <person name="Kohn T."/>
            <person name="Heuer A."/>
            <person name="Jogler M."/>
            <person name="Vollmers J."/>
            <person name="Boedeker C."/>
            <person name="Bunk B."/>
            <person name="Rast P."/>
            <person name="Borchert D."/>
            <person name="Glockner I."/>
            <person name="Freese H.M."/>
            <person name="Klenk H.P."/>
            <person name="Overmann J."/>
            <person name="Kaster A.K."/>
            <person name="Rohde M."/>
            <person name="Wiegand S."/>
            <person name="Jogler C."/>
        </authorList>
    </citation>
    <scope>NUCLEOTIDE SEQUENCE [LARGE SCALE GENOMIC DNA]</scope>
    <source>
        <strain evidence="9 10">NH11</strain>
    </source>
</reference>
<evidence type="ECO:0000256" key="5">
    <source>
        <dbReference type="ARBA" id="ARBA00022801"/>
    </source>
</evidence>
<evidence type="ECO:0000256" key="6">
    <source>
        <dbReference type="ARBA" id="ARBA00022833"/>
    </source>
</evidence>
<dbReference type="SUPFAM" id="SSF55486">
    <property type="entry name" value="Metalloproteases ('zincins'), catalytic domain"/>
    <property type="match status" value="1"/>
</dbReference>
<accession>A0A1P8WSI4</accession>
<keyword evidence="10" id="KW-1185">Reference proteome</keyword>
<gene>
    <name evidence="7 9" type="primary">ybeY</name>
    <name evidence="9" type="ORF">Fuma_06683</name>
</gene>
<evidence type="ECO:0000256" key="1">
    <source>
        <dbReference type="ARBA" id="ARBA00010875"/>
    </source>
</evidence>
<keyword evidence="5 7" id="KW-0378">Hydrolase</keyword>
<keyword evidence="7" id="KW-0963">Cytoplasm</keyword>
<evidence type="ECO:0000313" key="9">
    <source>
        <dbReference type="EMBL" id="APZ97005.1"/>
    </source>
</evidence>
<organism evidence="9 10">
    <name type="scientific">Fuerstiella marisgermanici</name>
    <dbReference type="NCBI Taxonomy" id="1891926"/>
    <lineage>
        <taxon>Bacteria</taxon>
        <taxon>Pseudomonadati</taxon>
        <taxon>Planctomycetota</taxon>
        <taxon>Planctomycetia</taxon>
        <taxon>Planctomycetales</taxon>
        <taxon>Planctomycetaceae</taxon>
        <taxon>Fuerstiella</taxon>
    </lineage>
</organism>
<feature type="region of interest" description="Disordered" evidence="8">
    <location>
        <begin position="158"/>
        <end position="195"/>
    </location>
</feature>
<dbReference type="Pfam" id="PF02130">
    <property type="entry name" value="YbeY"/>
    <property type="match status" value="1"/>
</dbReference>
<dbReference type="GO" id="GO:0008270">
    <property type="term" value="F:zinc ion binding"/>
    <property type="evidence" value="ECO:0007669"/>
    <property type="project" value="UniProtKB-UniRule"/>
</dbReference>
<dbReference type="PANTHER" id="PTHR46986">
    <property type="entry name" value="ENDORIBONUCLEASE YBEY, CHLOROPLASTIC"/>
    <property type="match status" value="1"/>
</dbReference>
<evidence type="ECO:0000313" key="10">
    <source>
        <dbReference type="Proteomes" id="UP000187735"/>
    </source>
</evidence>
<dbReference type="RefSeq" id="WP_077027959.1">
    <property type="nucleotide sequence ID" value="NZ_CP017641.1"/>
</dbReference>
<dbReference type="PANTHER" id="PTHR46986:SF1">
    <property type="entry name" value="ENDORIBONUCLEASE YBEY, CHLOROPLASTIC"/>
    <property type="match status" value="1"/>
</dbReference>
<name>A0A1P8WSI4_9PLAN</name>
<dbReference type="GO" id="GO:0005737">
    <property type="term" value="C:cytoplasm"/>
    <property type="evidence" value="ECO:0007669"/>
    <property type="project" value="UniProtKB-SubCell"/>
</dbReference>
<dbReference type="STRING" id="1891926.Fuma_06683"/>
<keyword evidence="2 7" id="KW-0540">Nuclease</keyword>
<feature type="binding site" evidence="7">
    <location>
        <position position="125"/>
    </location>
    <ligand>
        <name>Zn(2+)</name>
        <dbReference type="ChEBI" id="CHEBI:29105"/>
        <note>catalytic</note>
    </ligand>
</feature>
<protein>
    <recommendedName>
        <fullName evidence="7">Endoribonuclease YbeY</fullName>
        <ecNumber evidence="7">3.1.-.-</ecNumber>
    </recommendedName>
</protein>
<keyword evidence="4 7" id="KW-0255">Endonuclease</keyword>
<comment type="similarity">
    <text evidence="1 7">Belongs to the endoribonuclease YbeY family.</text>
</comment>
<dbReference type="Proteomes" id="UP000187735">
    <property type="component" value="Chromosome"/>
</dbReference>
<proteinExistence type="inferred from homology"/>
<dbReference type="HAMAP" id="MF_00009">
    <property type="entry name" value="Endoribonucl_YbeY"/>
    <property type="match status" value="1"/>
</dbReference>
<comment type="subcellular location">
    <subcellularLocation>
        <location evidence="7">Cytoplasm</location>
    </subcellularLocation>
</comment>
<dbReference type="OrthoDB" id="9807740at2"/>
<dbReference type="KEGG" id="fmr:Fuma_06683"/>
<dbReference type="GO" id="GO:0004222">
    <property type="term" value="F:metalloendopeptidase activity"/>
    <property type="evidence" value="ECO:0007669"/>
    <property type="project" value="InterPro"/>
</dbReference>
<feature type="binding site" evidence="7">
    <location>
        <position position="129"/>
    </location>
    <ligand>
        <name>Zn(2+)</name>
        <dbReference type="ChEBI" id="CHEBI:29105"/>
        <note>catalytic</note>
    </ligand>
</feature>
<keyword evidence="7" id="KW-0698">rRNA processing</keyword>
<evidence type="ECO:0000256" key="8">
    <source>
        <dbReference type="SAM" id="MobiDB-lite"/>
    </source>
</evidence>
<feature type="binding site" evidence="7">
    <location>
        <position position="135"/>
    </location>
    <ligand>
        <name>Zn(2+)</name>
        <dbReference type="ChEBI" id="CHEBI:29105"/>
        <note>catalytic</note>
    </ligand>
</feature>
<keyword evidence="6 7" id="KW-0862">Zinc</keyword>
<comment type="cofactor">
    <cofactor evidence="7">
        <name>Zn(2+)</name>
        <dbReference type="ChEBI" id="CHEBI:29105"/>
    </cofactor>
    <text evidence="7">Binds 1 zinc ion.</text>
</comment>
<keyword evidence="3 7" id="KW-0479">Metal-binding</keyword>
<dbReference type="AlphaFoldDB" id="A0A1P8WSI4"/>
<dbReference type="GO" id="GO:0006364">
    <property type="term" value="P:rRNA processing"/>
    <property type="evidence" value="ECO:0007669"/>
    <property type="project" value="UniProtKB-UniRule"/>
</dbReference>
<dbReference type="GO" id="GO:0004521">
    <property type="term" value="F:RNA endonuclease activity"/>
    <property type="evidence" value="ECO:0007669"/>
    <property type="project" value="UniProtKB-UniRule"/>
</dbReference>